<feature type="region of interest" description="Disordered" evidence="1">
    <location>
        <begin position="31"/>
        <end position="56"/>
    </location>
</feature>
<feature type="compositionally biased region" description="Polar residues" evidence="1">
    <location>
        <begin position="99"/>
        <end position="115"/>
    </location>
</feature>
<feature type="compositionally biased region" description="Low complexity" evidence="1">
    <location>
        <begin position="155"/>
        <end position="175"/>
    </location>
</feature>
<name>A0ABP1NQY5_XYLVO</name>
<proteinExistence type="predicted"/>
<keyword evidence="2" id="KW-0732">Signal</keyword>
<feature type="region of interest" description="Disordered" evidence="1">
    <location>
        <begin position="149"/>
        <end position="176"/>
    </location>
</feature>
<feature type="compositionally biased region" description="Low complexity" evidence="1">
    <location>
        <begin position="444"/>
        <end position="454"/>
    </location>
</feature>
<feature type="compositionally biased region" description="Basic and acidic residues" evidence="1">
    <location>
        <begin position="330"/>
        <end position="368"/>
    </location>
</feature>
<feature type="compositionally biased region" description="Basic and acidic residues" evidence="1">
    <location>
        <begin position="504"/>
        <end position="513"/>
    </location>
</feature>
<feature type="compositionally biased region" description="Basic and acidic residues" evidence="1">
    <location>
        <begin position="692"/>
        <end position="702"/>
    </location>
</feature>
<protein>
    <submittedName>
        <fullName evidence="3">Uncharacterized protein</fullName>
    </submittedName>
</protein>
<feature type="region of interest" description="Disordered" evidence="1">
    <location>
        <begin position="645"/>
        <end position="702"/>
    </location>
</feature>
<sequence length="903" mass="103610">MKLRTFRVLCYLCILCTCSVLSEEIGRENQPVLDVKSSSSDQEQKEPLDPNNPRDKRALGLILSGLAQVFGYTVDPIQIGSLPNPSPPPSSGARASGNNNQTAMNSTQSSSTTAAPRQRETIRFTGLVNLGNSTGLLTQLEQYERLFHGNGSSNATTAQPPTTTSTMPPQTTPSQPLEPRLLVKIPVPNVALPPLPAMPQPPLPEIPSQDIMLAYPQPIVTPRNQQQLTFRITETTDRLTVENKEIYDPKDVQSPPPPTLVPYVAEPPWKKEYEQRLAELERRQEEHAYRLKQQEWHRNRQKDNSHSGEEGHGGPKKQTEHLNRPSKCRKHEETVKNREPSEVEDLSRETYESEERAPELPERAQKPEESEEEEEEDRERYRAPQANENYTNVQYSEPLPLSEDDEQRRPEELRNSYGEPLHNRELYDEGGLVNYFGKFKQPLSDYYSSSAPSNSREDTSQDAKEESHDDREDEEESSESSREEDDIPARNKYEEYNLEEEEEPSRHNERVSEEDSSELPKNVATKEKNRSYFQEKKTTEERDYTKNMPLIIPVRYLSAPEELRKAKLRHSGTEQWERDNNVAKTEATKKIAPKEPRRPKKENLKAVAFSERQIPKKLHEGEEKVLQMWPPPFDYVVDSTVHTNVLPVTPPSINNSKVRGNRRKPESSDKGKGNRQQQRRKDSKANFQYGRTPEEQKMISRPANSERIRAEEIVSDPNDSKDSWVRYKYTSNNNHRNTERPKFETLKRSIEAPEFPIGNYYSEVYPAENKQQVNVKNPELQNVQVIRQESGTTATYDPRGGYNFFDFGKNVYGFDYGKESARMAGVFEGDKKVGNEETVGITVPQRDVYRYDESLTKFTSEPESKSEKVGDTDYANGPTAIRMMEQEQIPNAPIGYIDYSRLL</sequence>
<evidence type="ECO:0000313" key="4">
    <source>
        <dbReference type="Proteomes" id="UP001642520"/>
    </source>
</evidence>
<dbReference type="Proteomes" id="UP001642520">
    <property type="component" value="Unassembled WGS sequence"/>
</dbReference>
<feature type="region of interest" description="Disordered" evidence="1">
    <location>
        <begin position="442"/>
        <end position="541"/>
    </location>
</feature>
<feature type="region of interest" description="Disordered" evidence="1">
    <location>
        <begin position="290"/>
        <end position="425"/>
    </location>
</feature>
<feature type="compositionally biased region" description="Basic and acidic residues" evidence="1">
    <location>
        <begin position="42"/>
        <end position="56"/>
    </location>
</feature>
<reference evidence="3 4" key="1">
    <citation type="submission" date="2024-08" db="EMBL/GenBank/DDBJ databases">
        <authorList>
            <person name="Will J Nash"/>
            <person name="Angela Man"/>
            <person name="Seanna McTaggart"/>
            <person name="Kendall Baker"/>
            <person name="Tom Barker"/>
            <person name="Leah Catchpole"/>
            <person name="Alex Durrant"/>
            <person name="Karim Gharbi"/>
            <person name="Naomi Irish"/>
            <person name="Gemy Kaithakottil"/>
            <person name="Debby Ku"/>
            <person name="Aaliyah Providence"/>
            <person name="Felix Shaw"/>
            <person name="David Swarbreck"/>
            <person name="Chris Watkins"/>
            <person name="Ann M. McCartney"/>
            <person name="Giulio Formenti"/>
            <person name="Alice Mouton"/>
            <person name="Noel Vella"/>
            <person name="Bjorn M von Reumont"/>
            <person name="Adriana Vella"/>
            <person name="Wilfried Haerty"/>
        </authorList>
    </citation>
    <scope>NUCLEOTIDE SEQUENCE [LARGE SCALE GENOMIC DNA]</scope>
</reference>
<feature type="compositionally biased region" description="Basic and acidic residues" evidence="1">
    <location>
        <begin position="455"/>
        <end position="470"/>
    </location>
</feature>
<feature type="compositionally biased region" description="Basic and acidic residues" evidence="1">
    <location>
        <begin position="857"/>
        <end position="871"/>
    </location>
</feature>
<evidence type="ECO:0000256" key="2">
    <source>
        <dbReference type="SAM" id="SignalP"/>
    </source>
</evidence>
<comment type="caution">
    <text evidence="3">The sequence shown here is derived from an EMBL/GenBank/DDBJ whole genome shotgun (WGS) entry which is preliminary data.</text>
</comment>
<feature type="compositionally biased region" description="Basic and acidic residues" evidence="1">
    <location>
        <begin position="290"/>
        <end position="323"/>
    </location>
</feature>
<feature type="chain" id="PRO_5045116267" evidence="2">
    <location>
        <begin position="23"/>
        <end position="903"/>
    </location>
</feature>
<feature type="region of interest" description="Disordered" evidence="1">
    <location>
        <begin position="857"/>
        <end position="876"/>
    </location>
</feature>
<gene>
    <name evidence="3" type="ORF">XYLVIOL_LOCUS6092</name>
</gene>
<feature type="region of interest" description="Disordered" evidence="1">
    <location>
        <begin position="241"/>
        <end position="265"/>
    </location>
</feature>
<feature type="region of interest" description="Disordered" evidence="1">
    <location>
        <begin position="80"/>
        <end position="117"/>
    </location>
</feature>
<evidence type="ECO:0000313" key="3">
    <source>
        <dbReference type="EMBL" id="CAL7943434.1"/>
    </source>
</evidence>
<keyword evidence="4" id="KW-1185">Reference proteome</keyword>
<feature type="compositionally biased region" description="Basic and acidic residues" evidence="1">
    <location>
        <begin position="524"/>
        <end position="541"/>
    </location>
</feature>
<accession>A0ABP1NQY5</accession>
<feature type="compositionally biased region" description="Basic and acidic residues" evidence="1">
    <location>
        <begin position="663"/>
        <end position="672"/>
    </location>
</feature>
<evidence type="ECO:0000256" key="1">
    <source>
        <dbReference type="SAM" id="MobiDB-lite"/>
    </source>
</evidence>
<feature type="region of interest" description="Disordered" evidence="1">
    <location>
        <begin position="568"/>
        <end position="604"/>
    </location>
</feature>
<feature type="compositionally biased region" description="Acidic residues" evidence="1">
    <location>
        <begin position="471"/>
        <end position="486"/>
    </location>
</feature>
<feature type="compositionally biased region" description="Polar residues" evidence="1">
    <location>
        <begin position="386"/>
        <end position="395"/>
    </location>
</feature>
<feature type="signal peptide" evidence="2">
    <location>
        <begin position="1"/>
        <end position="22"/>
    </location>
</feature>
<feature type="compositionally biased region" description="Basic and acidic residues" evidence="1">
    <location>
        <begin position="241"/>
        <end position="251"/>
    </location>
</feature>
<dbReference type="EMBL" id="CAXAJV020001293">
    <property type="protein sequence ID" value="CAL7943434.1"/>
    <property type="molecule type" value="Genomic_DNA"/>
</dbReference>
<organism evidence="3 4">
    <name type="scientific">Xylocopa violacea</name>
    <name type="common">Violet carpenter bee</name>
    <name type="synonym">Apis violacea</name>
    <dbReference type="NCBI Taxonomy" id="135666"/>
    <lineage>
        <taxon>Eukaryota</taxon>
        <taxon>Metazoa</taxon>
        <taxon>Ecdysozoa</taxon>
        <taxon>Arthropoda</taxon>
        <taxon>Hexapoda</taxon>
        <taxon>Insecta</taxon>
        <taxon>Pterygota</taxon>
        <taxon>Neoptera</taxon>
        <taxon>Endopterygota</taxon>
        <taxon>Hymenoptera</taxon>
        <taxon>Apocrita</taxon>
        <taxon>Aculeata</taxon>
        <taxon>Apoidea</taxon>
        <taxon>Anthophila</taxon>
        <taxon>Apidae</taxon>
        <taxon>Xylocopa</taxon>
        <taxon>Xylocopa</taxon>
    </lineage>
</organism>